<gene>
    <name evidence="4" type="ORF">METHB2_600026</name>
</gene>
<organism evidence="4 5">
    <name type="scientific">Candidatus Methylobacter favarea</name>
    <dbReference type="NCBI Taxonomy" id="2707345"/>
    <lineage>
        <taxon>Bacteria</taxon>
        <taxon>Pseudomonadati</taxon>
        <taxon>Pseudomonadota</taxon>
        <taxon>Gammaproteobacteria</taxon>
        <taxon>Methylococcales</taxon>
        <taxon>Methylococcaceae</taxon>
        <taxon>Methylobacter</taxon>
    </lineage>
</organism>
<accession>A0A8S0WRS3</accession>
<dbReference type="Gene3D" id="3.40.50.150">
    <property type="entry name" value="Vaccinia Virus protein VP39"/>
    <property type="match status" value="1"/>
</dbReference>
<dbReference type="GO" id="GO:0032259">
    <property type="term" value="P:methylation"/>
    <property type="evidence" value="ECO:0007669"/>
    <property type="project" value="UniProtKB-KW"/>
</dbReference>
<dbReference type="Pfam" id="PF01555">
    <property type="entry name" value="N6_N4_Mtase"/>
    <property type="match status" value="1"/>
</dbReference>
<evidence type="ECO:0000259" key="3">
    <source>
        <dbReference type="Pfam" id="PF01555"/>
    </source>
</evidence>
<keyword evidence="2" id="KW-0808">Transferase</keyword>
<dbReference type="AlphaFoldDB" id="A0A8S0WRS3"/>
<feature type="domain" description="DNA methylase N-4/N-6" evidence="3">
    <location>
        <begin position="3"/>
        <end position="45"/>
    </location>
</feature>
<dbReference type="Proteomes" id="UP000494216">
    <property type="component" value="Unassembled WGS sequence"/>
</dbReference>
<dbReference type="InterPro" id="IPR002941">
    <property type="entry name" value="DNA_methylase_N4/N6"/>
</dbReference>
<comment type="caution">
    <text evidence="4">The sequence shown here is derived from an EMBL/GenBank/DDBJ whole genome shotgun (WGS) entry which is preliminary data.</text>
</comment>
<dbReference type="GO" id="GO:0008170">
    <property type="term" value="F:N-methyltransferase activity"/>
    <property type="evidence" value="ECO:0007669"/>
    <property type="project" value="InterPro"/>
</dbReference>
<sequence>MFIRRLIKALSFPGSTVLDFIAGSDVRTRVAIDEKRHSIASDLSPTCTNI</sequence>
<evidence type="ECO:0000313" key="4">
    <source>
        <dbReference type="EMBL" id="CAA9892231.1"/>
    </source>
</evidence>
<keyword evidence="5" id="KW-1185">Reference proteome</keyword>
<dbReference type="SUPFAM" id="SSF53335">
    <property type="entry name" value="S-adenosyl-L-methionine-dependent methyltransferases"/>
    <property type="match status" value="1"/>
</dbReference>
<proteinExistence type="predicted"/>
<dbReference type="GO" id="GO:0003677">
    <property type="term" value="F:DNA binding"/>
    <property type="evidence" value="ECO:0007669"/>
    <property type="project" value="InterPro"/>
</dbReference>
<protein>
    <recommendedName>
        <fullName evidence="3">DNA methylase N-4/N-6 domain-containing protein</fullName>
    </recommendedName>
</protein>
<evidence type="ECO:0000313" key="5">
    <source>
        <dbReference type="Proteomes" id="UP000494216"/>
    </source>
</evidence>
<evidence type="ECO:0000256" key="2">
    <source>
        <dbReference type="ARBA" id="ARBA00022679"/>
    </source>
</evidence>
<name>A0A8S0WRS3_9GAMM</name>
<dbReference type="EMBL" id="CADCXN010000092">
    <property type="protein sequence ID" value="CAA9892231.1"/>
    <property type="molecule type" value="Genomic_DNA"/>
</dbReference>
<keyword evidence="1" id="KW-0489">Methyltransferase</keyword>
<evidence type="ECO:0000256" key="1">
    <source>
        <dbReference type="ARBA" id="ARBA00022603"/>
    </source>
</evidence>
<dbReference type="InterPro" id="IPR029063">
    <property type="entry name" value="SAM-dependent_MTases_sf"/>
</dbReference>
<reference evidence="4 5" key="1">
    <citation type="submission" date="2020-02" db="EMBL/GenBank/DDBJ databases">
        <authorList>
            <person name="Hogendoorn C."/>
        </authorList>
    </citation>
    <scope>NUCLEOTIDE SEQUENCE [LARGE SCALE GENOMIC DNA]</scope>
    <source>
        <strain evidence="4">METHB21</strain>
    </source>
</reference>